<protein>
    <recommendedName>
        <fullName evidence="1">PWWP domain-containing protein</fullName>
    </recommendedName>
</protein>
<reference evidence="2" key="1">
    <citation type="submission" date="2023-10" db="EMBL/GenBank/DDBJ databases">
        <title>Chromosome-level genome of the transformable northern wattle, Acacia crassicarpa.</title>
        <authorList>
            <person name="Massaro I."/>
            <person name="Sinha N.R."/>
            <person name="Poethig S."/>
            <person name="Leichty A.R."/>
        </authorList>
    </citation>
    <scope>NUCLEOTIDE SEQUENCE</scope>
    <source>
        <strain evidence="2">Acra3RX</strain>
        <tissue evidence="2">Leaf</tissue>
    </source>
</reference>
<proteinExistence type="predicted"/>
<name>A0AAE1JLL4_9FABA</name>
<evidence type="ECO:0000259" key="1">
    <source>
        <dbReference type="Pfam" id="PF00855"/>
    </source>
</evidence>
<dbReference type="EMBL" id="JAWXYG010000013">
    <property type="protein sequence ID" value="KAK4255349.1"/>
    <property type="molecule type" value="Genomic_DNA"/>
</dbReference>
<accession>A0AAE1JLL4</accession>
<gene>
    <name evidence="2" type="ORF">QN277_008360</name>
</gene>
<evidence type="ECO:0000313" key="3">
    <source>
        <dbReference type="Proteomes" id="UP001293593"/>
    </source>
</evidence>
<dbReference type="SUPFAM" id="SSF63748">
    <property type="entry name" value="Tudor/PWWP/MBT"/>
    <property type="match status" value="1"/>
</dbReference>
<keyword evidence="3" id="KW-1185">Reference proteome</keyword>
<comment type="caution">
    <text evidence="2">The sequence shown here is derived from an EMBL/GenBank/DDBJ whole genome shotgun (WGS) entry which is preliminary data.</text>
</comment>
<dbReference type="AlphaFoldDB" id="A0AAE1JLL4"/>
<dbReference type="Proteomes" id="UP001293593">
    <property type="component" value="Unassembled WGS sequence"/>
</dbReference>
<sequence length="157" mass="17394">MPFDPLYRPGHAMWPALVMDESLAGNCKGLKLFSGGGSVPVQFFGTHDFARVRLQQVKSFLTGLLSRLHLKCKKPHFFEGLEEAKIYLSKQKLPTEMLRSQRRCKADGCKNVHGEDEGCTDSGEDCSDDGWACTALKNIETSPYVVGDLKILSLGRS</sequence>
<dbReference type="CDD" id="cd20142">
    <property type="entry name" value="PWWP_AtATX1-like"/>
    <property type="match status" value="1"/>
</dbReference>
<dbReference type="InterPro" id="IPR000313">
    <property type="entry name" value="PWWP_dom"/>
</dbReference>
<evidence type="ECO:0000313" key="2">
    <source>
        <dbReference type="EMBL" id="KAK4255349.1"/>
    </source>
</evidence>
<dbReference type="Pfam" id="PF00855">
    <property type="entry name" value="PWWP"/>
    <property type="match status" value="1"/>
</dbReference>
<organism evidence="2 3">
    <name type="scientific">Acacia crassicarpa</name>
    <name type="common">northern wattle</name>
    <dbReference type="NCBI Taxonomy" id="499986"/>
    <lineage>
        <taxon>Eukaryota</taxon>
        <taxon>Viridiplantae</taxon>
        <taxon>Streptophyta</taxon>
        <taxon>Embryophyta</taxon>
        <taxon>Tracheophyta</taxon>
        <taxon>Spermatophyta</taxon>
        <taxon>Magnoliopsida</taxon>
        <taxon>eudicotyledons</taxon>
        <taxon>Gunneridae</taxon>
        <taxon>Pentapetalae</taxon>
        <taxon>rosids</taxon>
        <taxon>fabids</taxon>
        <taxon>Fabales</taxon>
        <taxon>Fabaceae</taxon>
        <taxon>Caesalpinioideae</taxon>
        <taxon>mimosoid clade</taxon>
        <taxon>Acacieae</taxon>
        <taxon>Acacia</taxon>
    </lineage>
</organism>
<feature type="domain" description="PWWP" evidence="1">
    <location>
        <begin position="9"/>
        <end position="87"/>
    </location>
</feature>
<dbReference type="Gene3D" id="2.30.30.140">
    <property type="match status" value="1"/>
</dbReference>